<evidence type="ECO:0000259" key="3">
    <source>
        <dbReference type="PROSITE" id="PS51352"/>
    </source>
</evidence>
<dbReference type="Proteomes" id="UP000572680">
    <property type="component" value="Unassembled WGS sequence"/>
</dbReference>
<dbReference type="SUPFAM" id="SSF52833">
    <property type="entry name" value="Thioredoxin-like"/>
    <property type="match status" value="1"/>
</dbReference>
<dbReference type="Gene3D" id="3.40.30.10">
    <property type="entry name" value="Glutaredoxin"/>
    <property type="match status" value="1"/>
</dbReference>
<sequence length="176" mass="18221">MPYLTAAVVLVGLLGVFNLLLTLRLARTMRERGDGHGDHGHGGMNAGPPVALGPGKSPAAFTAVTTAGESVSDTDLVGVVAFFSAGCDPCHKLAPSVAEHARSADRASVLAVVSGEDDALVDALAPFTRVVVEDFDGPVSTAFRNDWTPALYLLGPDHRIVATGGRLHDLPLETTV</sequence>
<comment type="caution">
    <text evidence="4">The sequence shown here is derived from an EMBL/GenBank/DDBJ whole genome shotgun (WGS) entry which is preliminary data.</text>
</comment>
<reference evidence="4 5" key="1">
    <citation type="submission" date="2020-08" db="EMBL/GenBank/DDBJ databases">
        <title>Genomic Encyclopedia of Type Strains, Phase IV (KMG-IV): sequencing the most valuable type-strain genomes for metagenomic binning, comparative biology and taxonomic classification.</title>
        <authorList>
            <person name="Goeker M."/>
        </authorList>
    </citation>
    <scope>NUCLEOTIDE SEQUENCE [LARGE SCALE GENOMIC DNA]</scope>
    <source>
        <strain evidence="4 5">DSM 44197</strain>
    </source>
</reference>
<dbReference type="AlphaFoldDB" id="A0A7W3QMS1"/>
<dbReference type="InterPro" id="IPR013766">
    <property type="entry name" value="Thioredoxin_domain"/>
</dbReference>
<organism evidence="4 5">
    <name type="scientific">Actinomadura namibiensis</name>
    <dbReference type="NCBI Taxonomy" id="182080"/>
    <lineage>
        <taxon>Bacteria</taxon>
        <taxon>Bacillati</taxon>
        <taxon>Actinomycetota</taxon>
        <taxon>Actinomycetes</taxon>
        <taxon>Streptosporangiales</taxon>
        <taxon>Thermomonosporaceae</taxon>
        <taxon>Actinomadura</taxon>
    </lineage>
</organism>
<evidence type="ECO:0000256" key="1">
    <source>
        <dbReference type="SAM" id="MobiDB-lite"/>
    </source>
</evidence>
<dbReference type="RefSeq" id="WP_182845064.1">
    <property type="nucleotide sequence ID" value="NZ_BAAALP010000024.1"/>
</dbReference>
<gene>
    <name evidence="4" type="ORF">HNR61_004490</name>
</gene>
<dbReference type="EMBL" id="JACJIA010000005">
    <property type="protein sequence ID" value="MBA8952844.1"/>
    <property type="molecule type" value="Genomic_DNA"/>
</dbReference>
<keyword evidence="5" id="KW-1185">Reference proteome</keyword>
<keyword evidence="2" id="KW-1133">Transmembrane helix</keyword>
<proteinExistence type="predicted"/>
<evidence type="ECO:0000313" key="4">
    <source>
        <dbReference type="EMBL" id="MBA8952844.1"/>
    </source>
</evidence>
<feature type="compositionally biased region" description="Basic and acidic residues" evidence="1">
    <location>
        <begin position="32"/>
        <end position="41"/>
    </location>
</feature>
<protein>
    <submittedName>
        <fullName evidence="4">Thiol-disulfide isomerase/thioredoxin</fullName>
    </submittedName>
</protein>
<keyword evidence="2" id="KW-0812">Transmembrane</keyword>
<keyword evidence="4" id="KW-0413">Isomerase</keyword>
<feature type="transmembrane region" description="Helical" evidence="2">
    <location>
        <begin position="6"/>
        <end position="26"/>
    </location>
</feature>
<accession>A0A7W3QMS1</accession>
<dbReference type="InterPro" id="IPR036249">
    <property type="entry name" value="Thioredoxin-like_sf"/>
</dbReference>
<evidence type="ECO:0000256" key="2">
    <source>
        <dbReference type="SAM" id="Phobius"/>
    </source>
</evidence>
<evidence type="ECO:0000313" key="5">
    <source>
        <dbReference type="Proteomes" id="UP000572680"/>
    </source>
</evidence>
<feature type="domain" description="Thioredoxin" evidence="3">
    <location>
        <begin position="52"/>
        <end position="176"/>
    </location>
</feature>
<feature type="region of interest" description="Disordered" evidence="1">
    <location>
        <begin position="32"/>
        <end position="51"/>
    </location>
</feature>
<keyword evidence="2" id="KW-0472">Membrane</keyword>
<dbReference type="PROSITE" id="PS51352">
    <property type="entry name" value="THIOREDOXIN_2"/>
    <property type="match status" value="1"/>
</dbReference>
<dbReference type="GO" id="GO:0016853">
    <property type="term" value="F:isomerase activity"/>
    <property type="evidence" value="ECO:0007669"/>
    <property type="project" value="UniProtKB-KW"/>
</dbReference>
<name>A0A7W3QMS1_ACTNM</name>